<dbReference type="Pfam" id="PF14441">
    <property type="entry name" value="OTT_1508_deam"/>
    <property type="match status" value="1"/>
</dbReference>
<dbReference type="InterPro" id="IPR027796">
    <property type="entry name" value="OTT_1508_deam-like"/>
</dbReference>
<proteinExistence type="predicted"/>
<comment type="caution">
    <text evidence="1">The sequence shown here is derived from an EMBL/GenBank/DDBJ whole genome shotgun (WGS) entry which is preliminary data.</text>
</comment>
<dbReference type="Proteomes" id="UP001390339">
    <property type="component" value="Unassembled WGS sequence"/>
</dbReference>
<gene>
    <name evidence="1" type="ORF">PGQ11_007955</name>
</gene>
<evidence type="ECO:0000313" key="1">
    <source>
        <dbReference type="EMBL" id="KAK8869377.1"/>
    </source>
</evidence>
<reference evidence="1 2" key="1">
    <citation type="journal article" date="2024" name="IMA Fungus">
        <title>Apiospora arundinis, a panoply of carbohydrate-active enzymes and secondary metabolites.</title>
        <authorList>
            <person name="Sorensen T."/>
            <person name="Petersen C."/>
            <person name="Muurmann A.T."/>
            <person name="Christiansen J.V."/>
            <person name="Brundto M.L."/>
            <person name="Overgaard C.K."/>
            <person name="Boysen A.T."/>
            <person name="Wollenberg R.D."/>
            <person name="Larsen T.O."/>
            <person name="Sorensen J.L."/>
            <person name="Nielsen K.L."/>
            <person name="Sondergaard T.E."/>
        </authorList>
    </citation>
    <scope>NUCLEOTIDE SEQUENCE [LARGE SCALE GENOMIC DNA]</scope>
    <source>
        <strain evidence="1 2">AAU 773</strain>
    </source>
</reference>
<dbReference type="PANTHER" id="PTHR42037:SF1">
    <property type="match status" value="1"/>
</dbReference>
<dbReference type="EMBL" id="JAPCWZ010000004">
    <property type="protein sequence ID" value="KAK8869377.1"/>
    <property type="molecule type" value="Genomic_DNA"/>
</dbReference>
<name>A0ABR2IX72_9PEZI</name>
<protein>
    <submittedName>
        <fullName evidence="1">Uncharacterized protein</fullName>
    </submittedName>
</protein>
<organism evidence="1 2">
    <name type="scientific">Apiospora arundinis</name>
    <dbReference type="NCBI Taxonomy" id="335852"/>
    <lineage>
        <taxon>Eukaryota</taxon>
        <taxon>Fungi</taxon>
        <taxon>Dikarya</taxon>
        <taxon>Ascomycota</taxon>
        <taxon>Pezizomycotina</taxon>
        <taxon>Sordariomycetes</taxon>
        <taxon>Xylariomycetidae</taxon>
        <taxon>Amphisphaeriales</taxon>
        <taxon>Apiosporaceae</taxon>
        <taxon>Apiospora</taxon>
    </lineage>
</organism>
<dbReference type="PANTHER" id="PTHR42037">
    <property type="match status" value="1"/>
</dbReference>
<accession>A0ABR2IX72</accession>
<keyword evidence="2" id="KW-1185">Reference proteome</keyword>
<sequence length="98" mass="11020">MPNTPALQAGALLTIPGILMRIVLKGTKLEEYSTSMASMDQSLQIIKNMWEEYAKPKLQPRVHAEIQVLEQFHKAELQFLVGDRYIGCSKPACQCCLL</sequence>
<evidence type="ECO:0000313" key="2">
    <source>
        <dbReference type="Proteomes" id="UP001390339"/>
    </source>
</evidence>